<evidence type="ECO:0000313" key="1">
    <source>
        <dbReference type="EMBL" id="CAJ74881.1"/>
    </source>
</evidence>
<dbReference type="Proteomes" id="UP000501926">
    <property type="component" value="Chromosome"/>
</dbReference>
<name>Q1Q4D2_KUEST</name>
<accession>Q1Q4D2</accession>
<proteinExistence type="predicted"/>
<sequence length="66" mass="7722">MHLTVLHTNFYLKMKEAILTGFRISKGAFLIFCNSLDFWKNKNARSQAGAWERAVFFIGLKYYNSL</sequence>
<organism evidence="1">
    <name type="scientific">Kuenenia stuttgartiensis</name>
    <dbReference type="NCBI Taxonomy" id="174633"/>
    <lineage>
        <taxon>Bacteria</taxon>
        <taxon>Pseudomonadati</taxon>
        <taxon>Planctomycetota</taxon>
        <taxon>Candidatus Brocadiia</taxon>
        <taxon>Candidatus Brocadiales</taxon>
        <taxon>Candidatus Brocadiaceae</taxon>
        <taxon>Candidatus Kuenenia</taxon>
    </lineage>
</organism>
<gene>
    <name evidence="2" type="ORF">KsCSTR_33560</name>
    <name evidence="1" type="ORF">kuste4119</name>
</gene>
<evidence type="ECO:0000313" key="2">
    <source>
        <dbReference type="EMBL" id="QII12735.1"/>
    </source>
</evidence>
<dbReference type="AlphaFoldDB" id="Q1Q4D2"/>
<dbReference type="EMBL" id="CP049055">
    <property type="protein sequence ID" value="QII12735.1"/>
    <property type="molecule type" value="Genomic_DNA"/>
</dbReference>
<dbReference type="EMBL" id="CT573071">
    <property type="protein sequence ID" value="CAJ74881.1"/>
    <property type="molecule type" value="Genomic_DNA"/>
</dbReference>
<protein>
    <submittedName>
        <fullName evidence="1">Uncharacterized protein</fullName>
    </submittedName>
</protein>
<reference evidence="1" key="1">
    <citation type="journal article" date="2006" name="Nature">
        <title>Deciphering the evolution and metabolism of an anammox bacterium from a community genome.</title>
        <authorList>
            <person name="Strous M."/>
            <person name="Pelletier E."/>
            <person name="Mangenot S."/>
            <person name="Rattei T."/>
            <person name="Lehner A."/>
            <person name="Taylor M.W."/>
            <person name="Horn M."/>
            <person name="Daims H."/>
            <person name="Bartol-Mavel D."/>
            <person name="Wincker P."/>
            <person name="Barbe V."/>
            <person name="Fonknechten N."/>
            <person name="Vallenet D."/>
            <person name="Segurens B."/>
            <person name="Schenowitz-Truong C."/>
            <person name="Medigue C."/>
            <person name="Collingro A."/>
            <person name="Snel B."/>
            <person name="Dutilh B.E."/>
            <person name="OpDenCamp H.J.M."/>
            <person name="vanDerDrift C."/>
            <person name="Cirpus I."/>
            <person name="vanDePas-Schoonen K.T."/>
            <person name="Harhangi H.R."/>
            <person name="vanNiftrik L."/>
            <person name="Schmid M."/>
            <person name="Keltjens J."/>
            <person name="vanDeVossenberg J."/>
            <person name="Kartal B."/>
            <person name="Meier H."/>
            <person name="Frishman D."/>
            <person name="Huynen M.A."/>
            <person name="Mewes H."/>
            <person name="Weissenbach J."/>
            <person name="Jetten M.S.M."/>
            <person name="Wagner M."/>
            <person name="LePaslier D."/>
        </authorList>
    </citation>
    <scope>NUCLEOTIDE SEQUENCE</scope>
</reference>
<reference evidence="1" key="2">
    <citation type="submission" date="2006-01" db="EMBL/GenBank/DDBJ databases">
        <authorList>
            <person name="Genoscope"/>
        </authorList>
    </citation>
    <scope>NUCLEOTIDE SEQUENCE</scope>
</reference>
<reference evidence="2 3" key="3">
    <citation type="submission" date="2020-02" db="EMBL/GenBank/DDBJ databases">
        <title>Newly sequenced genome of strain CSTR1 showed variability in Candidatus Kuenenia stuttgartiensis genomes.</title>
        <authorList>
            <person name="Ding C."/>
            <person name="Adrian L."/>
        </authorList>
    </citation>
    <scope>NUCLEOTIDE SEQUENCE [LARGE SCALE GENOMIC DNA]</scope>
    <source>
        <strain evidence="2 3">CSTR1</strain>
    </source>
</reference>
<evidence type="ECO:0000313" key="3">
    <source>
        <dbReference type="Proteomes" id="UP000501926"/>
    </source>
</evidence>